<accession>A0ABD5IXI6</accession>
<sequence length="526" mass="61985">MLQTSLSKAALEETARQLQREIAFPLHEADLKKGLKLYREGFVYNAHLLDSQTVHAHVLDEKVHQLTLHFTDLSQGRCECGAAPICSHRLALFFYLYANVGPVGELVRTWTQRQPSIKLAKASQSGKPSGSSSSWREQFEQAYHRFLTHYRMIDYWFAHHLCDRFFPSLLDKAPDLSVEKQLYHLHAALFTFEQLIEYSERFQRYSYHRSYWEAAASDFVSVIHNKCASLASMSIPAAYSTLLKETQEYVHSLLFTGPNLPDLRIRVYQTVWNMLVQGGLSTEHEREKLQPKLEHPSSKKESLIALAHLAFLRRHDGEAFTFLKQSDMPVVSYLLFWLRELSHTRQWTRMKAWWPLCLDAVASLETISHHNRTQIIREVLHLLEHYTETIGDGTYYERMLQKLLPYSAYDYSHFLMASGQYKKWVDLHLIANMEIEDIHRSFLAEIEKSDRSLLLPLYHHGVQKMIQMKNRQAYKRAVKYLKKLRSYYRSLGKYHIWLEYRERLLAETKRMRAFYEEMQKGKLLND</sequence>
<proteinExistence type="predicted"/>
<evidence type="ECO:0008006" key="3">
    <source>
        <dbReference type="Google" id="ProtNLM"/>
    </source>
</evidence>
<comment type="caution">
    <text evidence="1">The sequence shown here is derived from an EMBL/GenBank/DDBJ whole genome shotgun (WGS) entry which is preliminary data.</text>
</comment>
<dbReference type="Proteomes" id="UP001339962">
    <property type="component" value="Unassembled WGS sequence"/>
</dbReference>
<evidence type="ECO:0000313" key="2">
    <source>
        <dbReference type="Proteomes" id="UP001339962"/>
    </source>
</evidence>
<reference evidence="1 2" key="1">
    <citation type="submission" date="2023-03" db="EMBL/GenBank/DDBJ databases">
        <title>Bacillus Genome Sequencing.</title>
        <authorList>
            <person name="Dunlap C."/>
        </authorList>
    </citation>
    <scope>NUCLEOTIDE SEQUENCE [LARGE SCALE GENOMIC DNA]</scope>
    <source>
        <strain evidence="1 2">NRS-38</strain>
    </source>
</reference>
<name>A0ABD5IXI6_9BACL</name>
<protein>
    <recommendedName>
        <fullName evidence="3">SWIM-type domain-containing protein</fullName>
    </recommendedName>
</protein>
<dbReference type="RefSeq" id="WP_328219328.1">
    <property type="nucleotide sequence ID" value="NZ_JARTLI010000038.1"/>
</dbReference>
<dbReference type="AlphaFoldDB" id="A0ABD5IXI6"/>
<dbReference type="EMBL" id="JARTLI010000038">
    <property type="protein sequence ID" value="MED5053060.1"/>
    <property type="molecule type" value="Genomic_DNA"/>
</dbReference>
<evidence type="ECO:0000313" key="1">
    <source>
        <dbReference type="EMBL" id="MED5053060.1"/>
    </source>
</evidence>
<organism evidence="1 2">
    <name type="scientific">Anoxybacteroides rupiense</name>
    <dbReference type="NCBI Taxonomy" id="311460"/>
    <lineage>
        <taxon>Bacteria</taxon>
        <taxon>Bacillati</taxon>
        <taxon>Bacillota</taxon>
        <taxon>Bacilli</taxon>
        <taxon>Bacillales</taxon>
        <taxon>Anoxybacillaceae</taxon>
        <taxon>Anoxybacteroides</taxon>
    </lineage>
</organism>
<gene>
    <name evidence="1" type="ORF">P9850_14755</name>
</gene>